<organism evidence="2 3">
    <name type="scientific">Macrophomina phaseolina</name>
    <dbReference type="NCBI Taxonomy" id="35725"/>
    <lineage>
        <taxon>Eukaryota</taxon>
        <taxon>Fungi</taxon>
        <taxon>Dikarya</taxon>
        <taxon>Ascomycota</taxon>
        <taxon>Pezizomycotina</taxon>
        <taxon>Dothideomycetes</taxon>
        <taxon>Dothideomycetes incertae sedis</taxon>
        <taxon>Botryosphaeriales</taxon>
        <taxon>Botryosphaeriaceae</taxon>
        <taxon>Macrophomina</taxon>
    </lineage>
</organism>
<reference evidence="2 3" key="1">
    <citation type="journal article" date="2021" name="Nat. Commun.">
        <title>Genetic determinants of endophytism in the Arabidopsis root mycobiome.</title>
        <authorList>
            <person name="Mesny F."/>
            <person name="Miyauchi S."/>
            <person name="Thiergart T."/>
            <person name="Pickel B."/>
            <person name="Atanasova L."/>
            <person name="Karlsson M."/>
            <person name="Huettel B."/>
            <person name="Barry K.W."/>
            <person name="Haridas S."/>
            <person name="Chen C."/>
            <person name="Bauer D."/>
            <person name="Andreopoulos W."/>
            <person name="Pangilinan J."/>
            <person name="LaButti K."/>
            <person name="Riley R."/>
            <person name="Lipzen A."/>
            <person name="Clum A."/>
            <person name="Drula E."/>
            <person name="Henrissat B."/>
            <person name="Kohler A."/>
            <person name="Grigoriev I.V."/>
            <person name="Martin F.M."/>
            <person name="Hacquard S."/>
        </authorList>
    </citation>
    <scope>NUCLEOTIDE SEQUENCE [LARGE SCALE GENOMIC DNA]</scope>
    <source>
        <strain evidence="2 3">MPI-SDFR-AT-0080</strain>
    </source>
</reference>
<name>A0ABQ8G394_9PEZI</name>
<keyword evidence="3" id="KW-1185">Reference proteome</keyword>
<proteinExistence type="predicted"/>
<comment type="caution">
    <text evidence="2">The sequence shown here is derived from an EMBL/GenBank/DDBJ whole genome shotgun (WGS) entry which is preliminary data.</text>
</comment>
<evidence type="ECO:0000313" key="3">
    <source>
        <dbReference type="Proteomes" id="UP000774617"/>
    </source>
</evidence>
<dbReference type="Proteomes" id="UP000774617">
    <property type="component" value="Unassembled WGS sequence"/>
</dbReference>
<keyword evidence="1" id="KW-0732">Signal</keyword>
<accession>A0ABQ8G394</accession>
<dbReference type="EMBL" id="JAGTJR010000029">
    <property type="protein sequence ID" value="KAH7039417.1"/>
    <property type="molecule type" value="Genomic_DNA"/>
</dbReference>
<feature type="signal peptide" evidence="1">
    <location>
        <begin position="1"/>
        <end position="20"/>
    </location>
</feature>
<sequence>MRSPLPLILASSGLAISTQATGCQNCLGLNKEELGSLCKSEIADFLGQDARVLNVAQANCENFFVDYSCCYPAKRCPSDSTCLNPTTIAKRSVYQDDDPGNFGADSTANSLEPRDGKAVCCDFAKGFYETHKVQSNVATFEEKKKAMLTFGGKAVHHITSNGSAVLTILSGLGYRGGMQPFLWNRTRMPGQFTPATYRV</sequence>
<feature type="chain" id="PRO_5045672938" evidence="1">
    <location>
        <begin position="21"/>
        <end position="199"/>
    </location>
</feature>
<evidence type="ECO:0000313" key="2">
    <source>
        <dbReference type="EMBL" id="KAH7039417.1"/>
    </source>
</evidence>
<gene>
    <name evidence="2" type="ORF">B0J12DRAFT_702709</name>
</gene>
<evidence type="ECO:0000256" key="1">
    <source>
        <dbReference type="SAM" id="SignalP"/>
    </source>
</evidence>
<protein>
    <submittedName>
        <fullName evidence="2">Uncharacterized protein</fullName>
    </submittedName>
</protein>